<name>A0A814MMH9_9BILA</name>
<dbReference type="SUPFAM" id="SSF55961">
    <property type="entry name" value="Bet v1-like"/>
    <property type="match status" value="1"/>
</dbReference>
<gene>
    <name evidence="6" type="ORF">BJG266_LOCUS20243</name>
    <name evidence="7" type="ORF">QVE165_LOCUS22247</name>
</gene>
<dbReference type="Pfam" id="PF01852">
    <property type="entry name" value="START"/>
    <property type="match status" value="2"/>
</dbReference>
<dbReference type="Proteomes" id="UP000663877">
    <property type="component" value="Unassembled WGS sequence"/>
</dbReference>
<organism evidence="6 9">
    <name type="scientific">Adineta steineri</name>
    <dbReference type="NCBI Taxonomy" id="433720"/>
    <lineage>
        <taxon>Eukaryota</taxon>
        <taxon>Metazoa</taxon>
        <taxon>Spiralia</taxon>
        <taxon>Gnathifera</taxon>
        <taxon>Rotifera</taxon>
        <taxon>Eurotatoria</taxon>
        <taxon>Bdelloidea</taxon>
        <taxon>Adinetida</taxon>
        <taxon>Adinetidae</taxon>
        <taxon>Adineta</taxon>
    </lineage>
</organism>
<dbReference type="EMBL" id="CAJNOI010000113">
    <property type="protein sequence ID" value="CAF1080686.1"/>
    <property type="molecule type" value="Genomic_DNA"/>
</dbReference>
<dbReference type="PROSITE" id="PS50848">
    <property type="entry name" value="START"/>
    <property type="match status" value="1"/>
</dbReference>
<sequence>MITSSDGSMELIITKPLFLPSVLKSHHYYHHELSHYSTKEPERNSPENETNEVKLRIHRNKPINRHHEQYRLTTSTTPVTVSTTTTGSLTIDENFSAMTIDKTTNCVSPICDDQMEHFPLLIPSDNNRNSRKSSSSSYQATLLARRHFHIYDWTRLSFYDNVPAPLGYLSEPLIVEDRSPTSASSNDDKRSSTDRQDSGLGASSVERQIDSTVLIKNINRSISSSSSSSSLASNITNTSSRLPTSRKIRVKWHSFTKTHRPSFNSSKYHLGQMSVGQLLALRRAALIRIEELFDTTRILLPINKPTLVNRTVVSRQRLLATAFSAVPKLIIRRHQQRKDIHQEMKKVIFGISFLSMTQRTGHPVPTTILSAMKYLRRTSIDSVGIFRKPGVSHRIKRLHDLMESDIEFHHFDEFSPYDVSDVLKQYFRLLPECLFTNKLSPLFLHISEYFSSTDKTRLKIINERRLLALQYAILLLPDENRLVLHLLLSFLNDVSKHSKTNQMSSVNLATCFTPTLFSFPNYNKSSSSGMPDFKEIEDQRKAMDILAFMIDHVRLLFIVPLELHQACHFSYIEIGEPCTLEELSRRVSETTITSPILNKSRPHSSNKHAAQQRAKEIGKILASDTIGSSSSCDNILHNMNNNNNNNYFKTIKTKANTSYQGFIDRCIVEVIREAHCTKFKGWTSFGKNNEIELAFKKLDDGHPLGLWKCSVEIEAPPIEILNRLLNERHLWDDDFQSGTIIEKLNRNTHVYQYTINSMAPLASRYFCEVRSWRTNIQLNSNGSYQNNVSSTNLPVGSSLSASSSAIASFISTQNNHQKETCVLVCTSIEHSKAHCPPTLVRAVTLASRYLIQSYGCGKSKVIHLSRVDLMGRSHEWYTKAYGPMLTRSMLKLRNSFVHMNTGPETKV</sequence>
<dbReference type="OrthoDB" id="10003330at2759"/>
<proteinExistence type="predicted"/>
<dbReference type="GO" id="GO:0030036">
    <property type="term" value="P:actin cytoskeleton organization"/>
    <property type="evidence" value="ECO:0007669"/>
    <property type="project" value="TreeGrafter"/>
</dbReference>
<keyword evidence="1" id="KW-0343">GTPase activation</keyword>
<dbReference type="GO" id="GO:0005096">
    <property type="term" value="F:GTPase activator activity"/>
    <property type="evidence" value="ECO:0007669"/>
    <property type="project" value="UniProtKB-KW"/>
</dbReference>
<dbReference type="GO" id="GO:0008289">
    <property type="term" value="F:lipid binding"/>
    <property type="evidence" value="ECO:0007669"/>
    <property type="project" value="InterPro"/>
</dbReference>
<dbReference type="InterPro" id="IPR023393">
    <property type="entry name" value="START-like_dom_sf"/>
</dbReference>
<evidence type="ECO:0000313" key="7">
    <source>
        <dbReference type="EMBL" id="CAF1136784.1"/>
    </source>
</evidence>
<dbReference type="SMART" id="SM00234">
    <property type="entry name" value="START"/>
    <property type="match status" value="1"/>
</dbReference>
<dbReference type="InterPro" id="IPR008936">
    <property type="entry name" value="Rho_GTPase_activation_prot"/>
</dbReference>
<dbReference type="Gene3D" id="3.30.530.20">
    <property type="match status" value="1"/>
</dbReference>
<protein>
    <submittedName>
        <fullName evidence="6">Uncharacterized protein</fullName>
    </submittedName>
</protein>
<dbReference type="InterPro" id="IPR000198">
    <property type="entry name" value="RhoGAP_dom"/>
</dbReference>
<evidence type="ECO:0000256" key="1">
    <source>
        <dbReference type="ARBA" id="ARBA00022468"/>
    </source>
</evidence>
<dbReference type="GO" id="GO:0035023">
    <property type="term" value="P:regulation of Rho protein signal transduction"/>
    <property type="evidence" value="ECO:0007669"/>
    <property type="project" value="TreeGrafter"/>
</dbReference>
<dbReference type="PROSITE" id="PS50238">
    <property type="entry name" value="RHOGAP"/>
    <property type="match status" value="1"/>
</dbReference>
<dbReference type="Pfam" id="PF00620">
    <property type="entry name" value="RhoGAP"/>
    <property type="match status" value="1"/>
</dbReference>
<dbReference type="EMBL" id="CAJNOM010000146">
    <property type="protein sequence ID" value="CAF1136784.1"/>
    <property type="molecule type" value="Genomic_DNA"/>
</dbReference>
<dbReference type="AlphaFoldDB" id="A0A814MMH9"/>
<accession>A0A814MMH9</accession>
<dbReference type="PANTHER" id="PTHR12659">
    <property type="entry name" value="RHO-TYPE GTPASE ACTIVATING PROTEIN"/>
    <property type="match status" value="1"/>
</dbReference>
<dbReference type="InterPro" id="IPR002913">
    <property type="entry name" value="START_lipid-bd_dom"/>
</dbReference>
<keyword evidence="8" id="KW-1185">Reference proteome</keyword>
<dbReference type="GO" id="GO:0007165">
    <property type="term" value="P:signal transduction"/>
    <property type="evidence" value="ECO:0007669"/>
    <property type="project" value="InterPro"/>
</dbReference>
<feature type="region of interest" description="Disordered" evidence="3">
    <location>
        <begin position="177"/>
        <end position="203"/>
    </location>
</feature>
<dbReference type="Proteomes" id="UP000663832">
    <property type="component" value="Unassembled WGS sequence"/>
</dbReference>
<dbReference type="Gene3D" id="1.10.555.10">
    <property type="entry name" value="Rho GTPase activation protein"/>
    <property type="match status" value="1"/>
</dbReference>
<evidence type="ECO:0000256" key="3">
    <source>
        <dbReference type="SAM" id="MobiDB-lite"/>
    </source>
</evidence>
<feature type="domain" description="START" evidence="5">
    <location>
        <begin position="680"/>
        <end position="891"/>
    </location>
</feature>
<feature type="compositionally biased region" description="Basic and acidic residues" evidence="3">
    <location>
        <begin position="186"/>
        <end position="197"/>
    </location>
</feature>
<evidence type="ECO:0000313" key="9">
    <source>
        <dbReference type="Proteomes" id="UP000663877"/>
    </source>
</evidence>
<dbReference type="SMART" id="SM00324">
    <property type="entry name" value="RhoGAP"/>
    <property type="match status" value="1"/>
</dbReference>
<evidence type="ECO:0000313" key="6">
    <source>
        <dbReference type="EMBL" id="CAF1080686.1"/>
    </source>
</evidence>
<reference evidence="6" key="1">
    <citation type="submission" date="2021-02" db="EMBL/GenBank/DDBJ databases">
        <authorList>
            <person name="Nowell W R."/>
        </authorList>
    </citation>
    <scope>NUCLEOTIDE SEQUENCE</scope>
</reference>
<dbReference type="SUPFAM" id="SSF48350">
    <property type="entry name" value="GTPase activation domain, GAP"/>
    <property type="match status" value="1"/>
</dbReference>
<keyword evidence="2" id="KW-0597">Phosphoprotein</keyword>
<evidence type="ECO:0000313" key="8">
    <source>
        <dbReference type="Proteomes" id="UP000663832"/>
    </source>
</evidence>
<evidence type="ECO:0000256" key="2">
    <source>
        <dbReference type="ARBA" id="ARBA00022553"/>
    </source>
</evidence>
<evidence type="ECO:0000259" key="4">
    <source>
        <dbReference type="PROSITE" id="PS50238"/>
    </source>
</evidence>
<feature type="domain" description="Rho-GAP" evidence="4">
    <location>
        <begin position="351"/>
        <end position="557"/>
    </location>
</feature>
<evidence type="ECO:0000259" key="5">
    <source>
        <dbReference type="PROSITE" id="PS50848"/>
    </source>
</evidence>
<comment type="caution">
    <text evidence="6">The sequence shown here is derived from an EMBL/GenBank/DDBJ whole genome shotgun (WGS) entry which is preliminary data.</text>
</comment>
<dbReference type="PANTHER" id="PTHR12659:SF7">
    <property type="entry name" value="CROSSVEINLESS C, ISOFORM C"/>
    <property type="match status" value="1"/>
</dbReference>